<accession>A0A8J7DW29</accession>
<organism evidence="1 2">
    <name type="scientific">Lusitaniella coriacea LEGE 07157</name>
    <dbReference type="NCBI Taxonomy" id="945747"/>
    <lineage>
        <taxon>Bacteria</taxon>
        <taxon>Bacillati</taxon>
        <taxon>Cyanobacteriota</taxon>
        <taxon>Cyanophyceae</taxon>
        <taxon>Spirulinales</taxon>
        <taxon>Lusitaniellaceae</taxon>
        <taxon>Lusitaniella</taxon>
    </lineage>
</organism>
<dbReference type="EMBL" id="JADEWZ010000009">
    <property type="protein sequence ID" value="MBE9115833.1"/>
    <property type="molecule type" value="Genomic_DNA"/>
</dbReference>
<keyword evidence="2" id="KW-1185">Reference proteome</keyword>
<gene>
    <name evidence="1" type="ORF">IQ249_08005</name>
</gene>
<proteinExistence type="predicted"/>
<dbReference type="RefSeq" id="WP_194028926.1">
    <property type="nucleotide sequence ID" value="NZ_JADEWZ010000009.1"/>
</dbReference>
<dbReference type="InterPro" id="IPR029068">
    <property type="entry name" value="Glyas_Bleomycin-R_OHBP_Dase"/>
</dbReference>
<evidence type="ECO:0000313" key="1">
    <source>
        <dbReference type="EMBL" id="MBE9115833.1"/>
    </source>
</evidence>
<dbReference type="Proteomes" id="UP000654482">
    <property type="component" value="Unassembled WGS sequence"/>
</dbReference>
<dbReference type="Gene3D" id="3.10.180.10">
    <property type="entry name" value="2,3-Dihydroxybiphenyl 1,2-Dioxygenase, domain 1"/>
    <property type="match status" value="1"/>
</dbReference>
<protein>
    <submittedName>
        <fullName evidence="1">Uncharacterized protein</fullName>
    </submittedName>
</protein>
<evidence type="ECO:0000313" key="2">
    <source>
        <dbReference type="Proteomes" id="UP000654482"/>
    </source>
</evidence>
<dbReference type="SUPFAM" id="SSF54593">
    <property type="entry name" value="Glyoxalase/Bleomycin resistance protein/Dihydroxybiphenyl dioxygenase"/>
    <property type="match status" value="1"/>
</dbReference>
<dbReference type="AlphaFoldDB" id="A0A8J7DW29"/>
<comment type="caution">
    <text evidence="1">The sequence shown here is derived from an EMBL/GenBank/DDBJ whole genome shotgun (WGS) entry which is preliminary data.</text>
</comment>
<reference evidence="1" key="1">
    <citation type="submission" date="2020-10" db="EMBL/GenBank/DDBJ databases">
        <authorList>
            <person name="Castelo-Branco R."/>
            <person name="Eusebio N."/>
            <person name="Adriana R."/>
            <person name="Vieira A."/>
            <person name="Brugerolle De Fraissinette N."/>
            <person name="Rezende De Castro R."/>
            <person name="Schneider M.P."/>
            <person name="Vasconcelos V."/>
            <person name="Leao P.N."/>
        </authorList>
    </citation>
    <scope>NUCLEOTIDE SEQUENCE</scope>
    <source>
        <strain evidence="1">LEGE 07157</strain>
    </source>
</reference>
<sequence length="107" mass="12252">MKKFHLAIATNDIEATVKDYSHRLGCEPCVVVADRYALWRTESLNLSVRQDPSCQPGELRHLGWEDPEAKEFTSEKDVNGLLWENFSPQQQADEIEEIWSGTGYIPD</sequence>
<name>A0A8J7DW29_9CYAN</name>